<organism evidence="2 3">
    <name type="scientific">Spinacia oleracea</name>
    <name type="common">Spinach</name>
    <dbReference type="NCBI Taxonomy" id="3562"/>
    <lineage>
        <taxon>Eukaryota</taxon>
        <taxon>Viridiplantae</taxon>
        <taxon>Streptophyta</taxon>
        <taxon>Embryophyta</taxon>
        <taxon>Tracheophyta</taxon>
        <taxon>Spermatophyta</taxon>
        <taxon>Magnoliopsida</taxon>
        <taxon>eudicotyledons</taxon>
        <taxon>Gunneridae</taxon>
        <taxon>Pentapetalae</taxon>
        <taxon>Caryophyllales</taxon>
        <taxon>Chenopodiaceae</taxon>
        <taxon>Chenopodioideae</taxon>
        <taxon>Anserineae</taxon>
        <taxon>Spinacia</taxon>
    </lineage>
</organism>
<protein>
    <submittedName>
        <fullName evidence="3">Phytochrome B-like</fullName>
    </submittedName>
</protein>
<reference evidence="2" key="1">
    <citation type="journal article" date="2021" name="Nat. Commun.">
        <title>Genomic analyses provide insights into spinach domestication and the genetic basis of agronomic traits.</title>
        <authorList>
            <person name="Cai X."/>
            <person name="Sun X."/>
            <person name="Xu C."/>
            <person name="Sun H."/>
            <person name="Wang X."/>
            <person name="Ge C."/>
            <person name="Zhang Z."/>
            <person name="Wang Q."/>
            <person name="Fei Z."/>
            <person name="Jiao C."/>
            <person name="Wang Q."/>
        </authorList>
    </citation>
    <scope>NUCLEOTIDE SEQUENCE [LARGE SCALE GENOMIC DNA]</scope>
    <source>
        <strain evidence="2">cv. Varoflay</strain>
    </source>
</reference>
<dbReference type="PANTHER" id="PTHR47876">
    <property type="entry name" value="OS08G0260000 PROTEIN"/>
    <property type="match status" value="1"/>
</dbReference>
<sequence>NAREMSRLNPHTVPSMEVDRPELLMIGMDVRTLFMSNSVLLEKPFGARKITLLNPVWIHSKVSGKPFYAILHRIDVGIVIDLEPARIEDPALSIAGAVQSHKLAVRAVSHFQFLPGGDVKIFCDTVVESVRQIWPP</sequence>
<dbReference type="Pfam" id="PF08446">
    <property type="entry name" value="PAS_2"/>
    <property type="match status" value="1"/>
</dbReference>
<dbReference type="GO" id="GO:0006355">
    <property type="term" value="P:regulation of DNA-templated transcription"/>
    <property type="evidence" value="ECO:0007669"/>
    <property type="project" value="InterPro"/>
</dbReference>
<dbReference type="PANTHER" id="PTHR47876:SF3">
    <property type="entry name" value="PHYTOCHROME 1"/>
    <property type="match status" value="1"/>
</dbReference>
<proteinExistence type="predicted"/>
<evidence type="ECO:0000313" key="3">
    <source>
        <dbReference type="RefSeq" id="XP_021858666.2"/>
    </source>
</evidence>
<reference evidence="3" key="2">
    <citation type="submission" date="2025-08" db="UniProtKB">
        <authorList>
            <consortium name="RefSeq"/>
        </authorList>
    </citation>
    <scope>IDENTIFICATION</scope>
    <source>
        <tissue evidence="3">Leaf</tissue>
    </source>
</reference>
<evidence type="ECO:0000313" key="2">
    <source>
        <dbReference type="Proteomes" id="UP000813463"/>
    </source>
</evidence>
<accession>A0A9R0IZW5</accession>
<feature type="domain" description="PAS fold-2" evidence="1">
    <location>
        <begin position="24"/>
        <end position="85"/>
    </location>
</feature>
<evidence type="ECO:0000259" key="1">
    <source>
        <dbReference type="Pfam" id="PF08446"/>
    </source>
</evidence>
<dbReference type="RefSeq" id="XP_021858666.2">
    <property type="nucleotide sequence ID" value="XM_022002974.2"/>
</dbReference>
<dbReference type="InterPro" id="IPR013654">
    <property type="entry name" value="PAS_2"/>
</dbReference>
<dbReference type="Gene3D" id="3.30.450.20">
    <property type="entry name" value="PAS domain"/>
    <property type="match status" value="1"/>
</dbReference>
<feature type="non-terminal residue" evidence="3">
    <location>
        <position position="1"/>
    </location>
</feature>
<name>A0A9R0IZW5_SPIOL</name>
<dbReference type="Proteomes" id="UP000813463">
    <property type="component" value="Chromosome 3"/>
</dbReference>
<keyword evidence="2" id="KW-1185">Reference proteome</keyword>
<dbReference type="AlphaFoldDB" id="A0A9R0IZW5"/>
<gene>
    <name evidence="3" type="primary">LOC110797847</name>
</gene>
<dbReference type="KEGG" id="soe:110797847"/>
<dbReference type="InterPro" id="IPR035965">
    <property type="entry name" value="PAS-like_dom_sf"/>
</dbReference>
<dbReference type="GeneID" id="110797847"/>
<dbReference type="SUPFAM" id="SSF55785">
    <property type="entry name" value="PYP-like sensor domain (PAS domain)"/>
    <property type="match status" value="1"/>
</dbReference>